<proteinExistence type="predicted"/>
<dbReference type="Proteomes" id="UP001139981">
    <property type="component" value="Unassembled WGS sequence"/>
</dbReference>
<gene>
    <name evidence="1" type="ORF">IWW38_004698</name>
</gene>
<evidence type="ECO:0000313" key="2">
    <source>
        <dbReference type="Proteomes" id="UP001139981"/>
    </source>
</evidence>
<reference evidence="1" key="1">
    <citation type="submission" date="2022-07" db="EMBL/GenBank/DDBJ databases">
        <title>Phylogenomic reconstructions and comparative analyses of Kickxellomycotina fungi.</title>
        <authorList>
            <person name="Reynolds N.K."/>
            <person name="Stajich J.E."/>
            <person name="Barry K."/>
            <person name="Grigoriev I.V."/>
            <person name="Crous P."/>
            <person name="Smith M.E."/>
        </authorList>
    </citation>
    <scope>NUCLEOTIDE SEQUENCE</scope>
    <source>
        <strain evidence="1">CBS 190363</strain>
    </source>
</reference>
<feature type="non-terminal residue" evidence="1">
    <location>
        <position position="1"/>
    </location>
</feature>
<name>A0ACC1LXJ0_9FUNG</name>
<accession>A0ACC1LXJ0</accession>
<dbReference type="EMBL" id="JANBVB010001827">
    <property type="protein sequence ID" value="KAJ2889455.1"/>
    <property type="molecule type" value="Genomic_DNA"/>
</dbReference>
<keyword evidence="2" id="KW-1185">Reference proteome</keyword>
<comment type="caution">
    <text evidence="1">The sequence shown here is derived from an EMBL/GenBank/DDBJ whole genome shotgun (WGS) entry which is preliminary data.</text>
</comment>
<sequence length="157" mass="17355">AHTGGRAYVCPFDGCNKSYIRSEFLPRHITTVHANSDAANALASTPQPPVRAKARRAPPRSEQLVIPSSDSDSESDNDEVLRMKSSSKRRLSAGSDSDSYNPPLSAASETTEAMLEAQLAYIREQVQDRTKKLTRLKDKSRRLRLENDILLDAIDSV</sequence>
<protein>
    <submittedName>
        <fullName evidence="1">Uncharacterized protein</fullName>
    </submittedName>
</protein>
<evidence type="ECO:0000313" key="1">
    <source>
        <dbReference type="EMBL" id="KAJ2889455.1"/>
    </source>
</evidence>
<organism evidence="1 2">
    <name type="scientific">Coemansia aciculifera</name>
    <dbReference type="NCBI Taxonomy" id="417176"/>
    <lineage>
        <taxon>Eukaryota</taxon>
        <taxon>Fungi</taxon>
        <taxon>Fungi incertae sedis</taxon>
        <taxon>Zoopagomycota</taxon>
        <taxon>Kickxellomycotina</taxon>
        <taxon>Kickxellomycetes</taxon>
        <taxon>Kickxellales</taxon>
        <taxon>Kickxellaceae</taxon>
        <taxon>Coemansia</taxon>
    </lineage>
</organism>